<protein>
    <submittedName>
        <fullName evidence="2">Uncharacterized protein</fullName>
    </submittedName>
</protein>
<feature type="region of interest" description="Disordered" evidence="1">
    <location>
        <begin position="53"/>
        <end position="79"/>
    </location>
</feature>
<sequence>MALRIHPASVSSLEIDNRDKGKTIVLLRFTDGFTSQATLQGNPWRDVAGRVTSLENQSPDPDRPHTPDLPAEDHGHTGDITASRKIKELLTPLDEPLPKSGPPPFVWKNSLYLEWFSTTKGRVVLEATDFQSSLGEAAWTMTPEEEIDTREQAQEAMEKFMSQLGDLEASRSEVDRMTEGKDELDEFEWEKLMKHSDQVTDRYMELLDKYGDDDDTIDQLMGWKKPTEDNEPPEHSAETYEIEWPDEDDLDDDWMETPTHPLRTMAEELLDQMGSRKDSFENDEMSDLWFSVANIGAKLAGAMSGYHGDGTFDDNGFAIAQLKRVLALINEATPTMQRLKPDQLPELLKIRHEIIDLQQSLRRRS</sequence>
<name>A0AAE2SHB9_9BACT</name>
<proteinExistence type="predicted"/>
<evidence type="ECO:0000313" key="2">
    <source>
        <dbReference type="EMBL" id="MBK1856371.1"/>
    </source>
</evidence>
<dbReference type="Proteomes" id="UP000634206">
    <property type="component" value="Unassembled WGS sequence"/>
</dbReference>
<evidence type="ECO:0000256" key="1">
    <source>
        <dbReference type="SAM" id="MobiDB-lite"/>
    </source>
</evidence>
<evidence type="ECO:0000313" key="3">
    <source>
        <dbReference type="Proteomes" id="UP000634206"/>
    </source>
</evidence>
<dbReference type="EMBL" id="JAENIG010000012">
    <property type="protein sequence ID" value="MBK1856371.1"/>
    <property type="molecule type" value="Genomic_DNA"/>
</dbReference>
<dbReference type="RefSeq" id="WP_309490992.1">
    <property type="nucleotide sequence ID" value="NZ_JAENIG010000012.1"/>
</dbReference>
<organism evidence="2 3">
    <name type="scientific">Oceaniferula flava</name>
    <dbReference type="NCBI Taxonomy" id="2800421"/>
    <lineage>
        <taxon>Bacteria</taxon>
        <taxon>Pseudomonadati</taxon>
        <taxon>Verrucomicrobiota</taxon>
        <taxon>Verrucomicrobiia</taxon>
        <taxon>Verrucomicrobiales</taxon>
        <taxon>Verrucomicrobiaceae</taxon>
        <taxon>Oceaniferula</taxon>
    </lineage>
</organism>
<gene>
    <name evidence="2" type="ORF">JIN83_15465</name>
</gene>
<comment type="caution">
    <text evidence="2">The sequence shown here is derived from an EMBL/GenBank/DDBJ whole genome shotgun (WGS) entry which is preliminary data.</text>
</comment>
<dbReference type="AlphaFoldDB" id="A0AAE2SHB9"/>
<reference evidence="2" key="1">
    <citation type="submission" date="2021-01" db="EMBL/GenBank/DDBJ databases">
        <title>Modified the classification status of verrucomicrobia.</title>
        <authorList>
            <person name="Feng X."/>
        </authorList>
    </citation>
    <scope>NUCLEOTIDE SEQUENCE</scope>
    <source>
        <strain evidence="2">5K15</strain>
    </source>
</reference>
<keyword evidence="3" id="KW-1185">Reference proteome</keyword>
<feature type="compositionally biased region" description="Basic and acidic residues" evidence="1">
    <location>
        <begin position="60"/>
        <end position="77"/>
    </location>
</feature>
<accession>A0AAE2SHB9</accession>